<evidence type="ECO:0000259" key="19">
    <source>
        <dbReference type="SMART" id="SM00831"/>
    </source>
</evidence>
<dbReference type="AlphaFoldDB" id="A0A1M6ILJ4"/>
<dbReference type="CDD" id="cd02077">
    <property type="entry name" value="P-type_ATPase_Mg"/>
    <property type="match status" value="1"/>
</dbReference>
<feature type="transmembrane region" description="Helical" evidence="18">
    <location>
        <begin position="822"/>
        <end position="845"/>
    </location>
</feature>
<gene>
    <name evidence="20" type="ORF">SAMN05444401_2877</name>
</gene>
<keyword evidence="9 18" id="KW-0812">Transmembrane</keyword>
<keyword evidence="12" id="KW-0460">Magnesium</keyword>
<keyword evidence="8" id="KW-0597">Phosphoprotein</keyword>
<dbReference type="GO" id="GO:0016887">
    <property type="term" value="F:ATP hydrolysis activity"/>
    <property type="evidence" value="ECO:0007669"/>
    <property type="project" value="InterPro"/>
</dbReference>
<dbReference type="PROSITE" id="PS00154">
    <property type="entry name" value="ATPASE_E1_E2"/>
    <property type="match status" value="1"/>
</dbReference>
<evidence type="ECO:0000256" key="9">
    <source>
        <dbReference type="ARBA" id="ARBA00022692"/>
    </source>
</evidence>
<dbReference type="SUPFAM" id="SSF81653">
    <property type="entry name" value="Calcium ATPase, transduction domain A"/>
    <property type="match status" value="1"/>
</dbReference>
<evidence type="ECO:0000256" key="3">
    <source>
        <dbReference type="ARBA" id="ARBA00008746"/>
    </source>
</evidence>
<dbReference type="InterPro" id="IPR004014">
    <property type="entry name" value="ATPase_P-typ_cation-transptr_N"/>
</dbReference>
<evidence type="ECO:0000256" key="2">
    <source>
        <dbReference type="ARBA" id="ARBA00004429"/>
    </source>
</evidence>
<organism evidence="20 21">
    <name type="scientific">Clostridium amylolyticum</name>
    <dbReference type="NCBI Taxonomy" id="1121298"/>
    <lineage>
        <taxon>Bacteria</taxon>
        <taxon>Bacillati</taxon>
        <taxon>Bacillota</taxon>
        <taxon>Clostridia</taxon>
        <taxon>Eubacteriales</taxon>
        <taxon>Clostridiaceae</taxon>
        <taxon>Clostridium</taxon>
    </lineage>
</organism>
<dbReference type="InterPro" id="IPR044492">
    <property type="entry name" value="P_typ_ATPase_HD_dom"/>
</dbReference>
<proteinExistence type="inferred from homology"/>
<dbReference type="Gene3D" id="2.70.150.10">
    <property type="entry name" value="Calcium-transporting ATPase, cytoplasmic transduction domain A"/>
    <property type="match status" value="1"/>
</dbReference>
<keyword evidence="14 18" id="KW-1133">Transmembrane helix</keyword>
<comment type="similarity">
    <text evidence="3">Belongs to the cation transport ATPase (P-type) (TC 3.A.3) family. Type IIIB subfamily.</text>
</comment>
<dbReference type="GO" id="GO:0005886">
    <property type="term" value="C:plasma membrane"/>
    <property type="evidence" value="ECO:0007669"/>
    <property type="project" value="UniProtKB-SubCell"/>
</dbReference>
<dbReference type="SFLD" id="SFLDF00027">
    <property type="entry name" value="p-type_atpase"/>
    <property type="match status" value="1"/>
</dbReference>
<dbReference type="STRING" id="1121298.SAMN05444401_2877"/>
<dbReference type="NCBIfam" id="NF011702">
    <property type="entry name" value="PRK15122.1"/>
    <property type="match status" value="1"/>
</dbReference>
<dbReference type="SUPFAM" id="SSF81665">
    <property type="entry name" value="Calcium ATPase, transmembrane domain M"/>
    <property type="match status" value="1"/>
</dbReference>
<dbReference type="Pfam" id="PF00690">
    <property type="entry name" value="Cation_ATPase_N"/>
    <property type="match status" value="1"/>
</dbReference>
<keyword evidence="10" id="KW-0547">Nucleotide-binding</keyword>
<protein>
    <recommendedName>
        <fullName evidence="5">Magnesium-transporting ATPase, P-type 1</fullName>
        <ecNumber evidence="4">7.2.2.14</ecNumber>
    </recommendedName>
    <alternativeName>
        <fullName evidence="16">Mg(2+) transport ATPase, P-type 1</fullName>
    </alternativeName>
</protein>
<feature type="transmembrane region" description="Helical" evidence="18">
    <location>
        <begin position="759"/>
        <end position="775"/>
    </location>
</feature>
<dbReference type="Pfam" id="PF13246">
    <property type="entry name" value="Cation_ATPase"/>
    <property type="match status" value="1"/>
</dbReference>
<dbReference type="SFLD" id="SFLDS00003">
    <property type="entry name" value="Haloacid_Dehalogenase"/>
    <property type="match status" value="1"/>
</dbReference>
<comment type="subcellular location">
    <subcellularLocation>
        <location evidence="2">Cell inner membrane</location>
        <topology evidence="2">Multi-pass membrane protein</topology>
    </subcellularLocation>
</comment>
<dbReference type="PANTHER" id="PTHR42861">
    <property type="entry name" value="CALCIUM-TRANSPORTING ATPASE"/>
    <property type="match status" value="1"/>
</dbReference>
<dbReference type="SUPFAM" id="SSF56784">
    <property type="entry name" value="HAD-like"/>
    <property type="match status" value="1"/>
</dbReference>
<dbReference type="InterPro" id="IPR023298">
    <property type="entry name" value="ATPase_P-typ_TM_dom_sf"/>
</dbReference>
<evidence type="ECO:0000256" key="7">
    <source>
        <dbReference type="ARBA" id="ARBA00022519"/>
    </source>
</evidence>
<dbReference type="InterPro" id="IPR023299">
    <property type="entry name" value="ATPase_P-typ_cyto_dom_N"/>
</dbReference>
<keyword evidence="7" id="KW-0997">Cell inner membrane</keyword>
<dbReference type="InterPro" id="IPR036412">
    <property type="entry name" value="HAD-like_sf"/>
</dbReference>
<dbReference type="Proteomes" id="UP000184080">
    <property type="component" value="Unassembled WGS sequence"/>
</dbReference>
<dbReference type="InterPro" id="IPR023214">
    <property type="entry name" value="HAD_sf"/>
</dbReference>
<evidence type="ECO:0000256" key="12">
    <source>
        <dbReference type="ARBA" id="ARBA00022842"/>
    </source>
</evidence>
<feature type="transmembrane region" description="Helical" evidence="18">
    <location>
        <begin position="244"/>
        <end position="265"/>
    </location>
</feature>
<evidence type="ECO:0000256" key="18">
    <source>
        <dbReference type="SAM" id="Phobius"/>
    </source>
</evidence>
<evidence type="ECO:0000256" key="10">
    <source>
        <dbReference type="ARBA" id="ARBA00022741"/>
    </source>
</evidence>
<dbReference type="GO" id="GO:0015444">
    <property type="term" value="F:P-type magnesium transporter activity"/>
    <property type="evidence" value="ECO:0007669"/>
    <property type="project" value="UniProtKB-EC"/>
</dbReference>
<dbReference type="SMART" id="SM00831">
    <property type="entry name" value="Cation_ATPase_N"/>
    <property type="match status" value="1"/>
</dbReference>
<evidence type="ECO:0000256" key="6">
    <source>
        <dbReference type="ARBA" id="ARBA00022475"/>
    </source>
</evidence>
<dbReference type="Gene3D" id="3.40.50.1000">
    <property type="entry name" value="HAD superfamily/HAD-like"/>
    <property type="match status" value="1"/>
</dbReference>
<dbReference type="InterPro" id="IPR006068">
    <property type="entry name" value="ATPase_P-typ_cation-transptr_C"/>
</dbReference>
<evidence type="ECO:0000256" key="4">
    <source>
        <dbReference type="ARBA" id="ARBA00012786"/>
    </source>
</evidence>
<feature type="domain" description="Cation-transporting P-type ATPase N-terminal" evidence="19">
    <location>
        <begin position="9"/>
        <end position="82"/>
    </location>
</feature>
<evidence type="ECO:0000256" key="16">
    <source>
        <dbReference type="ARBA" id="ARBA00029806"/>
    </source>
</evidence>
<reference evidence="20 21" key="1">
    <citation type="submission" date="2016-11" db="EMBL/GenBank/DDBJ databases">
        <authorList>
            <person name="Jaros S."/>
            <person name="Januszkiewicz K."/>
            <person name="Wedrychowicz H."/>
        </authorList>
    </citation>
    <scope>NUCLEOTIDE SEQUENCE [LARGE SCALE GENOMIC DNA]</scope>
    <source>
        <strain evidence="20 21">DSM 21864</strain>
    </source>
</reference>
<sequence length="852" mass="95353">MVLKALINNFEEDIIKPVLERLNTSVNGLTEVEAEERLEKYGLNQLESEKKKSPMVRFLENLKNPLVILLAVLASISYFTGDLRGAIVMLAMLSLGVILKFIQEVKADNSAEQLKAMVSTTATVIRDDAKKEIPLKNLVPGDIIHLSSGDMIPADVQIVSSKDLFINQSALTGESLPVEKIITAKDYKNPLDNPNLCFMGSNVESGTAIAVVTTTGSKTYFGQLSSKLVAERPTTSFDKGVNRFTWLMIKFIFILSPVVFLINGFAKGDWWQAFLFAIAVAVGLTPEMLPMIVTVNLSKGAISLSKQKVIVKKLNAIQNFGAMDVLCTDKTGTITCGKVILQKYLNIYGVESERVLKYGYINSFYQTGLKNLMDTAILEHGSDGEDFNIAHKYEKIDEIPFDFIRKRMSVVVRNKRMEDVLICKGAVEEVLSLCNKYETKEGTEPFVGKMTKEIEKIVKDLNKEGYRVIAIAYKVSKDYKKEYTLQDESQLTLLGFMAFLDPPKETSAEAISKFHKYNVDVKVLTGDNEIVTKKICKEVNLPIDSMLLGSDIENMTDEELGEAAEKTTVFAKLSPMHKERIIKSLQSRDHVVGFMGDGINDAPALKTADVGISVDTAVDIAKESSDIILLENSLLVLEEGVLEGRRVFGNIIKYIKMTASSNFGNMFSVLGASIFVPFLPMMPLQVLTNNLLYDISQTAIPTDTVDEEWIQKPRKWEINDIKRYITFIGPISSIFDYTTYFIMLFVFKAWNNAPLFQTGWFLESLFTQTLIIHVIRTNKIPFIQSTASKPLMITSTLIILAGVLLVNSPLGSFFGFVKLPGLYYPLLILTLLCYVILTQLIKTWYIKKYDVK</sequence>
<dbReference type="InterPro" id="IPR001757">
    <property type="entry name" value="P_typ_ATPase"/>
</dbReference>
<keyword evidence="11" id="KW-0067">ATP-binding</keyword>
<dbReference type="PRINTS" id="PR01836">
    <property type="entry name" value="MGATPASE"/>
</dbReference>
<evidence type="ECO:0000256" key="13">
    <source>
        <dbReference type="ARBA" id="ARBA00022967"/>
    </source>
</evidence>
<evidence type="ECO:0000256" key="5">
    <source>
        <dbReference type="ARBA" id="ARBA00013555"/>
    </source>
</evidence>
<dbReference type="InterPro" id="IPR006415">
    <property type="entry name" value="P-type_ATPase_IIIB"/>
</dbReference>
<keyword evidence="13" id="KW-1278">Translocase</keyword>
<evidence type="ECO:0000313" key="20">
    <source>
        <dbReference type="EMBL" id="SHJ35308.1"/>
    </source>
</evidence>
<dbReference type="InterPro" id="IPR059000">
    <property type="entry name" value="ATPase_P-type_domA"/>
</dbReference>
<accession>A0A1M6ILJ4</accession>
<feature type="transmembrane region" description="Helical" evidence="18">
    <location>
        <begin position="271"/>
        <end position="297"/>
    </location>
</feature>
<dbReference type="Gene3D" id="3.40.1110.10">
    <property type="entry name" value="Calcium-transporting ATPase, cytoplasmic domain N"/>
    <property type="match status" value="1"/>
</dbReference>
<dbReference type="OrthoDB" id="9760364at2"/>
<feature type="transmembrane region" description="Helical" evidence="18">
    <location>
        <begin position="61"/>
        <end position="79"/>
    </location>
</feature>
<dbReference type="EC" id="7.2.2.14" evidence="4"/>
<dbReference type="InterPro" id="IPR008250">
    <property type="entry name" value="ATPase_P-typ_transduc_dom_A_sf"/>
</dbReference>
<keyword evidence="6" id="KW-1003">Cell membrane</keyword>
<evidence type="ECO:0000313" key="21">
    <source>
        <dbReference type="Proteomes" id="UP000184080"/>
    </source>
</evidence>
<evidence type="ECO:0000256" key="1">
    <source>
        <dbReference type="ARBA" id="ARBA00003954"/>
    </source>
</evidence>
<comment type="catalytic activity">
    <reaction evidence="17">
        <text>Mg(2+)(out) + ATP + H2O = Mg(2+)(in) + ADP + phosphate + H(+)</text>
        <dbReference type="Rhea" id="RHEA:10260"/>
        <dbReference type="ChEBI" id="CHEBI:15377"/>
        <dbReference type="ChEBI" id="CHEBI:15378"/>
        <dbReference type="ChEBI" id="CHEBI:18420"/>
        <dbReference type="ChEBI" id="CHEBI:30616"/>
        <dbReference type="ChEBI" id="CHEBI:43474"/>
        <dbReference type="ChEBI" id="CHEBI:456216"/>
        <dbReference type="EC" id="7.2.2.14"/>
    </reaction>
</comment>
<feature type="transmembrane region" description="Helical" evidence="18">
    <location>
        <begin position="724"/>
        <end position="747"/>
    </location>
</feature>
<feature type="transmembrane region" description="Helical" evidence="18">
    <location>
        <begin position="796"/>
        <end position="816"/>
    </location>
</feature>
<evidence type="ECO:0000256" key="8">
    <source>
        <dbReference type="ARBA" id="ARBA00022553"/>
    </source>
</evidence>
<dbReference type="InterPro" id="IPR018303">
    <property type="entry name" value="ATPase_P-typ_P_site"/>
</dbReference>
<name>A0A1M6ILJ4_9CLOT</name>
<dbReference type="Pfam" id="PF00122">
    <property type="entry name" value="E1-E2_ATPase"/>
    <property type="match status" value="1"/>
</dbReference>
<dbReference type="NCBIfam" id="TIGR01524">
    <property type="entry name" value="ATPase-IIIB_Mg"/>
    <property type="match status" value="1"/>
</dbReference>
<dbReference type="GO" id="GO:0005524">
    <property type="term" value="F:ATP binding"/>
    <property type="evidence" value="ECO:0007669"/>
    <property type="project" value="UniProtKB-KW"/>
</dbReference>
<dbReference type="Pfam" id="PF00689">
    <property type="entry name" value="Cation_ATPase_C"/>
    <property type="match status" value="1"/>
</dbReference>
<evidence type="ECO:0000256" key="11">
    <source>
        <dbReference type="ARBA" id="ARBA00022840"/>
    </source>
</evidence>
<keyword evidence="21" id="KW-1185">Reference proteome</keyword>
<comment type="function">
    <text evidence="1">Mediates magnesium influx to the cytosol.</text>
</comment>
<evidence type="ECO:0000256" key="17">
    <source>
        <dbReference type="ARBA" id="ARBA00047295"/>
    </source>
</evidence>
<dbReference type="EMBL" id="FQZO01000004">
    <property type="protein sequence ID" value="SHJ35308.1"/>
    <property type="molecule type" value="Genomic_DNA"/>
</dbReference>
<evidence type="ECO:0000256" key="15">
    <source>
        <dbReference type="ARBA" id="ARBA00023136"/>
    </source>
</evidence>
<dbReference type="SFLD" id="SFLDG00002">
    <property type="entry name" value="C1.7:_P-type_atpase_like"/>
    <property type="match status" value="1"/>
</dbReference>
<dbReference type="RefSeq" id="WP_073008009.1">
    <property type="nucleotide sequence ID" value="NZ_FQZO01000004.1"/>
</dbReference>
<dbReference type="Gene3D" id="1.20.1110.10">
    <property type="entry name" value="Calcium-transporting ATPase, transmembrane domain"/>
    <property type="match status" value="1"/>
</dbReference>
<evidence type="ECO:0000256" key="14">
    <source>
        <dbReference type="ARBA" id="ARBA00022989"/>
    </source>
</evidence>
<dbReference type="NCBIfam" id="TIGR01494">
    <property type="entry name" value="ATPase_P-type"/>
    <property type="match status" value="2"/>
</dbReference>
<keyword evidence="15 18" id="KW-0472">Membrane</keyword>